<dbReference type="SMART" id="SM00347">
    <property type="entry name" value="HTH_MARR"/>
    <property type="match status" value="1"/>
</dbReference>
<dbReference type="SUPFAM" id="SSF46785">
    <property type="entry name" value="Winged helix' DNA-binding domain"/>
    <property type="match status" value="1"/>
</dbReference>
<keyword evidence="6" id="KW-1185">Reference proteome</keyword>
<accession>A0A0F5K331</accession>
<sequence>MPKKTTLPLTPQQQVHLALSSELVLSARAWRKTADSALTGFGLSSAAALPLLLIGRRGNDGVRQVTLAHELGIEGPSLVRLLDQLCMQQLARRDDDPADGRAKIVSLTENGVRLAGKLEAHLAQLRASLLEAFSDDELQIALRVIRSFSSAVGASSVS</sequence>
<dbReference type="RefSeq" id="WP_046152535.1">
    <property type="nucleotide sequence ID" value="NZ_CADFGU010000003.1"/>
</dbReference>
<evidence type="ECO:0000313" key="5">
    <source>
        <dbReference type="EMBL" id="KKB64279.1"/>
    </source>
</evidence>
<organism evidence="5 6">
    <name type="scientific">Robbsia andropogonis</name>
    <dbReference type="NCBI Taxonomy" id="28092"/>
    <lineage>
        <taxon>Bacteria</taxon>
        <taxon>Pseudomonadati</taxon>
        <taxon>Pseudomonadota</taxon>
        <taxon>Betaproteobacteria</taxon>
        <taxon>Burkholderiales</taxon>
        <taxon>Burkholderiaceae</taxon>
        <taxon>Robbsia</taxon>
    </lineage>
</organism>
<dbReference type="InterPro" id="IPR036388">
    <property type="entry name" value="WH-like_DNA-bd_sf"/>
</dbReference>
<dbReference type="OrthoDB" id="6002259at2"/>
<dbReference type="AlphaFoldDB" id="A0A0F5K331"/>
<dbReference type="PROSITE" id="PS50995">
    <property type="entry name" value="HTH_MARR_2"/>
    <property type="match status" value="1"/>
</dbReference>
<dbReference type="Gene3D" id="1.10.10.10">
    <property type="entry name" value="Winged helix-like DNA-binding domain superfamily/Winged helix DNA-binding domain"/>
    <property type="match status" value="1"/>
</dbReference>
<keyword evidence="1" id="KW-0805">Transcription regulation</keyword>
<dbReference type="PRINTS" id="PR00598">
    <property type="entry name" value="HTHMARR"/>
</dbReference>
<feature type="domain" description="HTH marR-type" evidence="4">
    <location>
        <begin position="16"/>
        <end position="150"/>
    </location>
</feature>
<keyword evidence="3" id="KW-0804">Transcription</keyword>
<evidence type="ECO:0000259" key="4">
    <source>
        <dbReference type="PROSITE" id="PS50995"/>
    </source>
</evidence>
<dbReference type="GO" id="GO:0003700">
    <property type="term" value="F:DNA-binding transcription factor activity"/>
    <property type="evidence" value="ECO:0007669"/>
    <property type="project" value="InterPro"/>
</dbReference>
<dbReference type="GO" id="GO:0006950">
    <property type="term" value="P:response to stress"/>
    <property type="evidence" value="ECO:0007669"/>
    <property type="project" value="TreeGrafter"/>
</dbReference>
<protein>
    <recommendedName>
        <fullName evidence="4">HTH marR-type domain-containing protein</fullName>
    </recommendedName>
</protein>
<evidence type="ECO:0000256" key="2">
    <source>
        <dbReference type="ARBA" id="ARBA00023125"/>
    </source>
</evidence>
<dbReference type="STRING" id="28092.WM40_07385"/>
<dbReference type="InterPro" id="IPR039422">
    <property type="entry name" value="MarR/SlyA-like"/>
</dbReference>
<keyword evidence="2" id="KW-0238">DNA-binding</keyword>
<evidence type="ECO:0000256" key="3">
    <source>
        <dbReference type="ARBA" id="ARBA00023163"/>
    </source>
</evidence>
<dbReference type="PANTHER" id="PTHR33164:SF64">
    <property type="entry name" value="TRANSCRIPTIONAL REGULATOR SLYA"/>
    <property type="match status" value="1"/>
</dbReference>
<dbReference type="InterPro" id="IPR036390">
    <property type="entry name" value="WH_DNA-bd_sf"/>
</dbReference>
<proteinExistence type="predicted"/>
<gene>
    <name evidence="5" type="ORF">WM40_07385</name>
</gene>
<name>A0A0F5K331_9BURK</name>
<evidence type="ECO:0000256" key="1">
    <source>
        <dbReference type="ARBA" id="ARBA00023015"/>
    </source>
</evidence>
<dbReference type="PANTHER" id="PTHR33164">
    <property type="entry name" value="TRANSCRIPTIONAL REGULATOR, MARR FAMILY"/>
    <property type="match status" value="1"/>
</dbReference>
<dbReference type="InterPro" id="IPR000835">
    <property type="entry name" value="HTH_MarR-typ"/>
</dbReference>
<dbReference type="Proteomes" id="UP000033618">
    <property type="component" value="Unassembled WGS sequence"/>
</dbReference>
<evidence type="ECO:0000313" key="6">
    <source>
        <dbReference type="Proteomes" id="UP000033618"/>
    </source>
</evidence>
<dbReference type="EMBL" id="LAQU01000005">
    <property type="protein sequence ID" value="KKB64279.1"/>
    <property type="molecule type" value="Genomic_DNA"/>
</dbReference>
<dbReference type="GO" id="GO:0003677">
    <property type="term" value="F:DNA binding"/>
    <property type="evidence" value="ECO:0007669"/>
    <property type="project" value="UniProtKB-KW"/>
</dbReference>
<dbReference type="PATRIC" id="fig|28092.6.peg.1748"/>
<reference evidence="5 6" key="1">
    <citation type="submission" date="2015-03" db="EMBL/GenBank/DDBJ databases">
        <title>Draft Genome Sequence of Burkholderia andropogonis type strain ICMP2807, isolated from Sorghum bicolor.</title>
        <authorList>
            <person name="Lopes-Santos L."/>
            <person name="Castro D.B."/>
            <person name="Ottoboni L.M."/>
            <person name="Park D."/>
            <person name="Weirc B.S."/>
            <person name="Destefano S.A."/>
        </authorList>
    </citation>
    <scope>NUCLEOTIDE SEQUENCE [LARGE SCALE GENOMIC DNA]</scope>
    <source>
        <strain evidence="5 6">ICMP2807</strain>
    </source>
</reference>
<comment type="caution">
    <text evidence="5">The sequence shown here is derived from an EMBL/GenBank/DDBJ whole genome shotgun (WGS) entry which is preliminary data.</text>
</comment>